<accession>A0A811UFV6</accession>
<evidence type="ECO:0000313" key="1">
    <source>
        <dbReference type="EMBL" id="CAD6997829.1"/>
    </source>
</evidence>
<dbReference type="Proteomes" id="UP000606786">
    <property type="component" value="Unassembled WGS sequence"/>
</dbReference>
<dbReference type="AlphaFoldDB" id="A0A811UFV6"/>
<dbReference type="EMBL" id="CAJHJT010000012">
    <property type="protein sequence ID" value="CAD6997829.1"/>
    <property type="molecule type" value="Genomic_DNA"/>
</dbReference>
<reference evidence="1" key="1">
    <citation type="submission" date="2020-11" db="EMBL/GenBank/DDBJ databases">
        <authorList>
            <person name="Whitehead M."/>
        </authorList>
    </citation>
    <scope>NUCLEOTIDE SEQUENCE</scope>
    <source>
        <strain evidence="1">EGII</strain>
    </source>
</reference>
<keyword evidence="2" id="KW-1185">Reference proteome</keyword>
<comment type="caution">
    <text evidence="1">The sequence shown here is derived from an EMBL/GenBank/DDBJ whole genome shotgun (WGS) entry which is preliminary data.</text>
</comment>
<organism evidence="1 2">
    <name type="scientific">Ceratitis capitata</name>
    <name type="common">Mediterranean fruit fly</name>
    <name type="synonym">Tephritis capitata</name>
    <dbReference type="NCBI Taxonomy" id="7213"/>
    <lineage>
        <taxon>Eukaryota</taxon>
        <taxon>Metazoa</taxon>
        <taxon>Ecdysozoa</taxon>
        <taxon>Arthropoda</taxon>
        <taxon>Hexapoda</taxon>
        <taxon>Insecta</taxon>
        <taxon>Pterygota</taxon>
        <taxon>Neoptera</taxon>
        <taxon>Endopterygota</taxon>
        <taxon>Diptera</taxon>
        <taxon>Brachycera</taxon>
        <taxon>Muscomorpha</taxon>
        <taxon>Tephritoidea</taxon>
        <taxon>Tephritidae</taxon>
        <taxon>Ceratitis</taxon>
        <taxon>Ceratitis</taxon>
    </lineage>
</organism>
<protein>
    <submittedName>
        <fullName evidence="1">(Mediterranean fruit fly) hypothetical protein</fullName>
    </submittedName>
</protein>
<evidence type="ECO:0000313" key="2">
    <source>
        <dbReference type="Proteomes" id="UP000606786"/>
    </source>
</evidence>
<sequence>MAVASLLQVMYLTNHTPGKPPANKHLTKLQVGKLASRQAKKAKRDVVNVLQSRIRVWCISFTLLLWFQLIGKDFMWRIDEDTHDSSCLAKPTANETRTGMEHKKYAFVVVMSSKLAGVCFESSHDGDALQLISRMRALTDSNDCQKQLKSNFTPLNSGTKRWVVEKGIEIPIVGSLDHLSNVAVGR</sequence>
<proteinExistence type="predicted"/>
<gene>
    <name evidence="1" type="ORF">CCAP1982_LOCUS6453</name>
</gene>
<name>A0A811UFV6_CERCA</name>